<name>A0ACB9R6R4_9MYRT</name>
<keyword evidence="2" id="KW-1185">Reference proteome</keyword>
<sequence length="437" mass="48516">MGWALGKCCLCHSKSSDSGEFHGVGTSERLTESILVPSHNFRLDYSMLTRRGYYPDSLDKENQDSYCIKTQLQGNQNFHFFGVFDGHGVFGAQCSNFVKERLLEKLGSDPAPVHDPMSVYHAAFQATNQELHNNSEIDDSMSGKTAITVLVVGDNLFVANDQTPLRRDEYERVKLYGARLLSVDQVEGLKDPDIQTWGDEETEGNDPPQLWVQDGMYPGTAFTRNIGDSTAEKIGVVANPDVSEVHLTPDHLFYVIANPRDACTAIASESCRLWPEHENRKDDITIIIGHIKGLSYAGVYVMDEKSGNTIVSASFRTGKCSCSSSVTSALEVYRSIRSKYADTDSIGCSQHAISNSRNAAIVMPSPLQAPHLGCSMVADLQNAIKKHSMAKRPFLEFYFWVFVFGVELRIEILLSTVSLVCSGRKLSYVFRNFCSEL</sequence>
<proteinExistence type="predicted"/>
<comment type="caution">
    <text evidence="1">The sequence shown here is derived from an EMBL/GenBank/DDBJ whole genome shotgun (WGS) entry which is preliminary data.</text>
</comment>
<organism evidence="1 2">
    <name type="scientific">Melastoma candidum</name>
    <dbReference type="NCBI Taxonomy" id="119954"/>
    <lineage>
        <taxon>Eukaryota</taxon>
        <taxon>Viridiplantae</taxon>
        <taxon>Streptophyta</taxon>
        <taxon>Embryophyta</taxon>
        <taxon>Tracheophyta</taxon>
        <taxon>Spermatophyta</taxon>
        <taxon>Magnoliopsida</taxon>
        <taxon>eudicotyledons</taxon>
        <taxon>Gunneridae</taxon>
        <taxon>Pentapetalae</taxon>
        <taxon>rosids</taxon>
        <taxon>malvids</taxon>
        <taxon>Myrtales</taxon>
        <taxon>Melastomataceae</taxon>
        <taxon>Melastomatoideae</taxon>
        <taxon>Melastomateae</taxon>
        <taxon>Melastoma</taxon>
    </lineage>
</organism>
<reference evidence="2" key="1">
    <citation type="journal article" date="2023" name="Front. Plant Sci.">
        <title>Chromosomal-level genome assembly of Melastoma candidum provides insights into trichome evolution.</title>
        <authorList>
            <person name="Zhong Y."/>
            <person name="Wu W."/>
            <person name="Sun C."/>
            <person name="Zou P."/>
            <person name="Liu Y."/>
            <person name="Dai S."/>
            <person name="Zhou R."/>
        </authorList>
    </citation>
    <scope>NUCLEOTIDE SEQUENCE [LARGE SCALE GENOMIC DNA]</scope>
</reference>
<accession>A0ACB9R6R4</accession>
<gene>
    <name evidence="1" type="ORF">MLD38_012030</name>
</gene>
<evidence type="ECO:0000313" key="1">
    <source>
        <dbReference type="EMBL" id="KAI4373976.1"/>
    </source>
</evidence>
<dbReference type="Proteomes" id="UP001057402">
    <property type="component" value="Chromosome 4"/>
</dbReference>
<dbReference type="EMBL" id="CM042883">
    <property type="protein sequence ID" value="KAI4373976.1"/>
    <property type="molecule type" value="Genomic_DNA"/>
</dbReference>
<protein>
    <submittedName>
        <fullName evidence="1">Uncharacterized protein</fullName>
    </submittedName>
</protein>
<evidence type="ECO:0000313" key="2">
    <source>
        <dbReference type="Proteomes" id="UP001057402"/>
    </source>
</evidence>